<reference evidence="5" key="1">
    <citation type="submission" date="2025-08" db="UniProtKB">
        <authorList>
            <consortium name="Ensembl"/>
        </authorList>
    </citation>
    <scope>IDENTIFICATION</scope>
</reference>
<evidence type="ECO:0008006" key="7">
    <source>
        <dbReference type="Google" id="ProtNLM"/>
    </source>
</evidence>
<evidence type="ECO:0000313" key="5">
    <source>
        <dbReference type="Ensembl" id="ENSANAP00000024015.1"/>
    </source>
</evidence>
<keyword evidence="3" id="KW-0698">rRNA processing</keyword>
<dbReference type="PANTHER" id="PTHR12416">
    <property type="entry name" value="RRNA-PROCESSING PROTEIN UTP23 HOMOLOG"/>
    <property type="match status" value="1"/>
</dbReference>
<dbReference type="STRING" id="37293.ENSANAP00000024015"/>
<dbReference type="Gene3D" id="3.40.50.1010">
    <property type="entry name" value="5'-nuclease"/>
    <property type="match status" value="1"/>
</dbReference>
<comment type="subcellular location">
    <subcellularLocation>
        <location evidence="1">Nucleus</location>
        <location evidence="1">Nucleolus</location>
    </subcellularLocation>
</comment>
<keyword evidence="2" id="KW-0690">Ribosome biogenesis</keyword>
<dbReference type="GeneTree" id="ENSGT00940000153117"/>
<dbReference type="AlphaFoldDB" id="A0A2K5DSU2"/>
<evidence type="ECO:0000256" key="2">
    <source>
        <dbReference type="ARBA" id="ARBA00022517"/>
    </source>
</evidence>
<dbReference type="OMA" id="RYNIELM"/>
<reference evidence="5" key="2">
    <citation type="submission" date="2025-09" db="UniProtKB">
        <authorList>
            <consortium name="Ensembl"/>
        </authorList>
    </citation>
    <scope>IDENTIFICATION</scope>
</reference>
<dbReference type="Proteomes" id="UP000233020">
    <property type="component" value="Unplaced"/>
</dbReference>
<evidence type="ECO:0000313" key="6">
    <source>
        <dbReference type="Proteomes" id="UP000233020"/>
    </source>
</evidence>
<evidence type="ECO:0000256" key="1">
    <source>
        <dbReference type="ARBA" id="ARBA00004604"/>
    </source>
</evidence>
<dbReference type="InterPro" id="IPR029060">
    <property type="entry name" value="PIN-like_dom_sf"/>
</dbReference>
<name>A0A2K5DSU2_AOTNA</name>
<keyword evidence="6" id="KW-1185">Reference proteome</keyword>
<dbReference type="SUPFAM" id="SSF88723">
    <property type="entry name" value="PIN domain-like"/>
    <property type="match status" value="1"/>
</dbReference>
<protein>
    <recommendedName>
        <fullName evidence="7">PIN domain-containing protein</fullName>
    </recommendedName>
</protein>
<dbReference type="Ensembl" id="ENSANAT00000041934.1">
    <property type="protein sequence ID" value="ENSANAP00000024015.1"/>
    <property type="gene ID" value="ENSANAG00000029761.1"/>
</dbReference>
<dbReference type="GO" id="GO:0032040">
    <property type="term" value="C:small-subunit processome"/>
    <property type="evidence" value="ECO:0007669"/>
    <property type="project" value="InterPro"/>
</dbReference>
<dbReference type="GO" id="GO:0006364">
    <property type="term" value="P:rRNA processing"/>
    <property type="evidence" value="ECO:0007669"/>
    <property type="project" value="UniProtKB-KW"/>
</dbReference>
<dbReference type="InterPro" id="IPR006984">
    <property type="entry name" value="Fcf1/UTP23"/>
</dbReference>
<dbReference type="Pfam" id="PF04900">
    <property type="entry name" value="Fcf1"/>
    <property type="match status" value="1"/>
</dbReference>
<evidence type="ECO:0000256" key="3">
    <source>
        <dbReference type="ARBA" id="ARBA00022552"/>
    </source>
</evidence>
<sequence length="95" mass="11208">IMDCLYAKCIPCITDCVMAEIDKLRQKTSKDPRFEQLPYNCLVQRVTQHKCYIVATVDWDFKRRIPKIFGVPIVDISIHRYNIEQMPDDYGDPQL</sequence>
<accession>A0A2K5DSU2</accession>
<proteinExistence type="predicted"/>
<organism evidence="5 6">
    <name type="scientific">Aotus nancymaae</name>
    <name type="common">Ma's night monkey</name>
    <dbReference type="NCBI Taxonomy" id="37293"/>
    <lineage>
        <taxon>Eukaryota</taxon>
        <taxon>Metazoa</taxon>
        <taxon>Chordata</taxon>
        <taxon>Craniata</taxon>
        <taxon>Vertebrata</taxon>
        <taxon>Euteleostomi</taxon>
        <taxon>Mammalia</taxon>
        <taxon>Eutheria</taxon>
        <taxon>Euarchontoglires</taxon>
        <taxon>Primates</taxon>
        <taxon>Haplorrhini</taxon>
        <taxon>Platyrrhini</taxon>
        <taxon>Aotidae</taxon>
        <taxon>Aotus</taxon>
    </lineage>
</organism>
<keyword evidence="4" id="KW-0539">Nucleus</keyword>
<evidence type="ECO:0000256" key="4">
    <source>
        <dbReference type="ARBA" id="ARBA00023242"/>
    </source>
</evidence>